<keyword evidence="10" id="KW-1185">Reference proteome</keyword>
<dbReference type="GO" id="GO:0005886">
    <property type="term" value="C:plasma membrane"/>
    <property type="evidence" value="ECO:0007669"/>
    <property type="project" value="UniProtKB-SubCell"/>
</dbReference>
<dbReference type="InterPro" id="IPR051322">
    <property type="entry name" value="AA_ABC_Transporter_Permease"/>
</dbReference>
<keyword evidence="6 7" id="KW-0472">Membrane</keyword>
<protein>
    <submittedName>
        <fullName evidence="9">D-methionine transport system permease protein metI</fullName>
    </submittedName>
</protein>
<dbReference type="Pfam" id="PF00528">
    <property type="entry name" value="BPD_transp_1"/>
    <property type="match status" value="1"/>
</dbReference>
<dbReference type="RefSeq" id="WP_246058884.1">
    <property type="nucleotide sequence ID" value="NZ_VIAE01000010.1"/>
</dbReference>
<keyword evidence="5 7" id="KW-1133">Transmembrane helix</keyword>
<feature type="transmembrane region" description="Helical" evidence="7">
    <location>
        <begin position="43"/>
        <end position="64"/>
    </location>
</feature>
<evidence type="ECO:0000313" key="9">
    <source>
        <dbReference type="EMBL" id="TVY12129.1"/>
    </source>
</evidence>
<dbReference type="InterPro" id="IPR035906">
    <property type="entry name" value="MetI-like_sf"/>
</dbReference>
<dbReference type="InterPro" id="IPR000515">
    <property type="entry name" value="MetI-like"/>
</dbReference>
<evidence type="ECO:0000256" key="4">
    <source>
        <dbReference type="ARBA" id="ARBA00022692"/>
    </source>
</evidence>
<gene>
    <name evidence="9" type="primary">metI</name>
    <name evidence="9" type="ORF">MDPP_00341</name>
</gene>
<dbReference type="Proteomes" id="UP000320078">
    <property type="component" value="Unassembled WGS sequence"/>
</dbReference>
<comment type="similarity">
    <text evidence="7">Belongs to the binding-protein-dependent transport system permease family.</text>
</comment>
<dbReference type="PANTHER" id="PTHR30450">
    <property type="entry name" value="ABC TRANSPORTER PERMEASE"/>
    <property type="match status" value="1"/>
</dbReference>
<evidence type="ECO:0000256" key="5">
    <source>
        <dbReference type="ARBA" id="ARBA00022989"/>
    </source>
</evidence>
<feature type="transmembrane region" description="Helical" evidence="7">
    <location>
        <begin position="175"/>
        <end position="199"/>
    </location>
</feature>
<evidence type="ECO:0000256" key="3">
    <source>
        <dbReference type="ARBA" id="ARBA00022475"/>
    </source>
</evidence>
<dbReference type="PROSITE" id="PS50928">
    <property type="entry name" value="ABC_TM1"/>
    <property type="match status" value="1"/>
</dbReference>
<name>A0A559KJ44_9MOLU</name>
<sequence>MNIVSNFFRKIYLVIFCREPIYNSIKKETSFLFLNAFWDTCKITFSSCFCAFFAGLSLGVYLYLLRLNNNKKKYFFFNGIINVFISIPYLLLVILIISLFLGPYFEIYYGFKAGLICLTLILTIIFARNCEQLFLQLNQELYKTAYTLGANKKQFVILFLLKEARSPLILKLNSLFISSLAYSNVLPMIGVNGIFSITYNYGYQAQFNLDNQEINNIDLIWVPTLLIFLLVQIINLIFNYIAKKLDKN</sequence>
<proteinExistence type="inferred from homology"/>
<dbReference type="CDD" id="cd06261">
    <property type="entry name" value="TM_PBP2"/>
    <property type="match status" value="1"/>
</dbReference>
<keyword evidence="3" id="KW-1003">Cell membrane</keyword>
<dbReference type="AlphaFoldDB" id="A0A559KJ44"/>
<comment type="caution">
    <text evidence="9">The sequence shown here is derived from an EMBL/GenBank/DDBJ whole genome shotgun (WGS) entry which is preliminary data.</text>
</comment>
<keyword evidence="4 7" id="KW-0812">Transmembrane</keyword>
<dbReference type="GO" id="GO:0048473">
    <property type="term" value="P:D-methionine transmembrane transport"/>
    <property type="evidence" value="ECO:0007669"/>
    <property type="project" value="TreeGrafter"/>
</dbReference>
<organism evidence="9 10">
    <name type="scientific">Candidatus Phytoplasma pini</name>
    <dbReference type="NCBI Taxonomy" id="267362"/>
    <lineage>
        <taxon>Bacteria</taxon>
        <taxon>Bacillati</taxon>
        <taxon>Mycoplasmatota</taxon>
        <taxon>Mollicutes</taxon>
        <taxon>Acholeplasmatales</taxon>
        <taxon>Acholeplasmataceae</taxon>
        <taxon>Candidatus Phytoplasma</taxon>
    </lineage>
</organism>
<evidence type="ECO:0000256" key="2">
    <source>
        <dbReference type="ARBA" id="ARBA00022448"/>
    </source>
</evidence>
<feature type="domain" description="ABC transmembrane type-1" evidence="8">
    <location>
        <begin position="37"/>
        <end position="238"/>
    </location>
</feature>
<dbReference type="Gene3D" id="1.10.3720.10">
    <property type="entry name" value="MetI-like"/>
    <property type="match status" value="1"/>
</dbReference>
<reference evidence="9 10" key="1">
    <citation type="submission" date="2019-06" db="EMBL/GenBank/DDBJ databases">
        <title>Draft Genome Sequence of Candidatus Phytoplasma pini-Related Strain MDPP: A Resource for Comparative Genomics of Gymnosperm-infecting Phytoplasmas.</title>
        <authorList>
            <person name="Cai W."/>
            <person name="Costanzo S."/>
            <person name="Shao J."/>
            <person name="Zhao Y."/>
            <person name="Davis R."/>
        </authorList>
    </citation>
    <scope>NUCLEOTIDE SEQUENCE [LARGE SCALE GENOMIC DNA]</scope>
    <source>
        <strain evidence="9 10">MDPP</strain>
    </source>
</reference>
<comment type="subcellular location">
    <subcellularLocation>
        <location evidence="1 7">Cell membrane</location>
        <topology evidence="1 7">Multi-pass membrane protein</topology>
    </subcellularLocation>
</comment>
<evidence type="ECO:0000313" key="10">
    <source>
        <dbReference type="Proteomes" id="UP000320078"/>
    </source>
</evidence>
<feature type="transmembrane region" description="Helical" evidence="7">
    <location>
        <begin position="76"/>
        <end position="101"/>
    </location>
</feature>
<feature type="transmembrane region" description="Helical" evidence="7">
    <location>
        <begin position="219"/>
        <end position="242"/>
    </location>
</feature>
<evidence type="ECO:0000256" key="6">
    <source>
        <dbReference type="ARBA" id="ARBA00023136"/>
    </source>
</evidence>
<feature type="transmembrane region" description="Helical" evidence="7">
    <location>
        <begin position="107"/>
        <end position="127"/>
    </location>
</feature>
<dbReference type="PANTHER" id="PTHR30450:SF1">
    <property type="entry name" value="D-METHIONINE TRANSPORT SYSTEM PERMEASE PROTEIN METI-RELATED"/>
    <property type="match status" value="1"/>
</dbReference>
<dbReference type="EMBL" id="VIAE01000010">
    <property type="protein sequence ID" value="TVY12129.1"/>
    <property type="molecule type" value="Genomic_DNA"/>
</dbReference>
<dbReference type="SUPFAM" id="SSF161098">
    <property type="entry name" value="MetI-like"/>
    <property type="match status" value="1"/>
</dbReference>
<evidence type="ECO:0000256" key="1">
    <source>
        <dbReference type="ARBA" id="ARBA00004651"/>
    </source>
</evidence>
<evidence type="ECO:0000259" key="8">
    <source>
        <dbReference type="PROSITE" id="PS50928"/>
    </source>
</evidence>
<evidence type="ECO:0000256" key="7">
    <source>
        <dbReference type="RuleBase" id="RU363032"/>
    </source>
</evidence>
<keyword evidence="2 7" id="KW-0813">Transport</keyword>
<accession>A0A559KJ44</accession>